<dbReference type="InterPro" id="IPR043129">
    <property type="entry name" value="ATPase_NBD"/>
</dbReference>
<evidence type="ECO:0000256" key="3">
    <source>
        <dbReference type="ARBA" id="ARBA00022777"/>
    </source>
</evidence>
<evidence type="ECO:0000259" key="4">
    <source>
        <dbReference type="Pfam" id="PF00370"/>
    </source>
</evidence>
<dbReference type="EC" id="2.7.1.-" evidence="5"/>
<gene>
    <name evidence="5" type="primary">yoaC</name>
    <name evidence="5" type="ORF">TEMA_03070</name>
</gene>
<protein>
    <submittedName>
        <fullName evidence="5">Sugar kinase YoaC</fullName>
        <ecNumber evidence="5">2.7.1.-</ecNumber>
    </submittedName>
</protein>
<reference evidence="5 6" key="1">
    <citation type="submission" date="2022-07" db="EMBL/GenBank/DDBJ databases">
        <title>Genome sequence of Terrisporobacter mayombei DSM6539.</title>
        <authorList>
            <person name="Boeer T."/>
            <person name="Bengelsdorf F.R."/>
            <person name="Daniel R."/>
            <person name="Poehlein A."/>
        </authorList>
    </citation>
    <scope>NUCLEOTIDE SEQUENCE [LARGE SCALE GENOMIC DNA]</scope>
    <source>
        <strain evidence="5 6">DSM 6539</strain>
    </source>
</reference>
<dbReference type="SUPFAM" id="SSF53067">
    <property type="entry name" value="Actin-like ATPase domain"/>
    <property type="match status" value="2"/>
</dbReference>
<dbReference type="RefSeq" id="WP_228104295.1">
    <property type="nucleotide sequence ID" value="NZ_CP101637.1"/>
</dbReference>
<dbReference type="InterPro" id="IPR050406">
    <property type="entry name" value="FGGY_Carb_Kinase"/>
</dbReference>
<organism evidence="5 6">
    <name type="scientific">Terrisporobacter mayombei</name>
    <dbReference type="NCBI Taxonomy" id="1541"/>
    <lineage>
        <taxon>Bacteria</taxon>
        <taxon>Bacillati</taxon>
        <taxon>Bacillota</taxon>
        <taxon>Clostridia</taxon>
        <taxon>Peptostreptococcales</taxon>
        <taxon>Peptostreptococcaceae</taxon>
        <taxon>Terrisporobacter</taxon>
    </lineage>
</organism>
<dbReference type="InterPro" id="IPR000577">
    <property type="entry name" value="Carb_kinase_FGGY"/>
</dbReference>
<evidence type="ECO:0000313" key="6">
    <source>
        <dbReference type="Proteomes" id="UP001235030"/>
    </source>
</evidence>
<dbReference type="GO" id="GO:0016301">
    <property type="term" value="F:kinase activity"/>
    <property type="evidence" value="ECO:0007669"/>
    <property type="project" value="UniProtKB-KW"/>
</dbReference>
<evidence type="ECO:0000313" key="5">
    <source>
        <dbReference type="EMBL" id="WMT80033.1"/>
    </source>
</evidence>
<dbReference type="Pfam" id="PF00370">
    <property type="entry name" value="FGGY_N"/>
    <property type="match status" value="1"/>
</dbReference>
<comment type="similarity">
    <text evidence="1">Belongs to the FGGY kinase family.</text>
</comment>
<sequence length="477" mass="53849">MDKNYLIVDLGTGNTRVGLVSSSGEILCIKSFENNYYRDYEYEDAQYFIPTDWSKQILNYIKEIINEFPEIKISAITSVGARQSIVLYNKLGEAFYGLPNIDNRGEAWVSDVGNSVDVYKKSGRWLTCDFPAAKLLGLKKKHIDIYNEIFKFTSLSEWIGEIFTGKICIEPSQACETQLFDIDNLDWSSVLCDYFGVDKNILPDIKSAGEIIGNISSKLCQALGIDEDCVFIVGGADTQVAVKGIEIKEGEVAIVSGTTSPVVAISNDRIYDKEERCWTDSNLKGENYQIETNPGVTGLNYQRLKNLLCQDVSYEEIDKELFNKDNYKCISILSTLFFDEAKSIKTGGFIMRPPFDGNIDKYDFMWSVAADIACSTYLQYCNLNDLIVNSNDYILGCGGGLQSEFVSQMIANLTNKKLYVRKGSSQASLNGGIKICNEYFKINNGDIDKGCIIYYPSKNHFIKKYYNQWFETRKNIN</sequence>
<accession>A0ABY9PWH2</accession>
<feature type="domain" description="Carbohydrate kinase FGGY N-terminal" evidence="4">
    <location>
        <begin position="5"/>
        <end position="242"/>
    </location>
</feature>
<dbReference type="EMBL" id="CP101637">
    <property type="protein sequence ID" value="WMT80033.1"/>
    <property type="molecule type" value="Genomic_DNA"/>
</dbReference>
<evidence type="ECO:0000256" key="2">
    <source>
        <dbReference type="ARBA" id="ARBA00022679"/>
    </source>
</evidence>
<proteinExistence type="inferred from homology"/>
<keyword evidence="2 5" id="KW-0808">Transferase</keyword>
<keyword evidence="6" id="KW-1185">Reference proteome</keyword>
<dbReference type="Proteomes" id="UP001235030">
    <property type="component" value="Chromosome"/>
</dbReference>
<dbReference type="InterPro" id="IPR018484">
    <property type="entry name" value="FGGY_N"/>
</dbReference>
<name>A0ABY9PWH2_9FIRM</name>
<dbReference type="PANTHER" id="PTHR43095:SF2">
    <property type="entry name" value="GLUCONOKINASE"/>
    <property type="match status" value="1"/>
</dbReference>
<dbReference type="CDD" id="cd07798">
    <property type="entry name" value="ASKHA_NBD_FGGY_YoaC-like"/>
    <property type="match status" value="1"/>
</dbReference>
<dbReference type="PANTHER" id="PTHR43095">
    <property type="entry name" value="SUGAR KINASE"/>
    <property type="match status" value="1"/>
</dbReference>
<dbReference type="Gene3D" id="3.30.420.40">
    <property type="match status" value="2"/>
</dbReference>
<dbReference type="PIRSF" id="PIRSF000538">
    <property type="entry name" value="GlpK"/>
    <property type="match status" value="1"/>
</dbReference>
<dbReference type="GO" id="GO:0016491">
    <property type="term" value="F:oxidoreductase activity"/>
    <property type="evidence" value="ECO:0007669"/>
    <property type="project" value="UniProtKB-KW"/>
</dbReference>
<evidence type="ECO:0000256" key="1">
    <source>
        <dbReference type="ARBA" id="ARBA00009156"/>
    </source>
</evidence>
<keyword evidence="3 5" id="KW-0418">Kinase</keyword>
<keyword evidence="5" id="KW-0560">Oxidoreductase</keyword>